<comment type="caution">
    <text evidence="6">The sequence shown here is derived from an EMBL/GenBank/DDBJ whole genome shotgun (WGS) entry which is preliminary data.</text>
</comment>
<dbReference type="GO" id="GO:0050661">
    <property type="term" value="F:NADP binding"/>
    <property type="evidence" value="ECO:0007669"/>
    <property type="project" value="InterPro"/>
</dbReference>
<comment type="similarity">
    <text evidence="1">Belongs to the HIBADH-related family.</text>
</comment>
<feature type="chain" id="PRO_5016743458" evidence="3">
    <location>
        <begin position="23"/>
        <end position="292"/>
    </location>
</feature>
<protein>
    <submittedName>
        <fullName evidence="6">NAD(P)-dependent oxidoreductase</fullName>
    </submittedName>
</protein>
<evidence type="ECO:0000256" key="1">
    <source>
        <dbReference type="ARBA" id="ARBA00009080"/>
    </source>
</evidence>
<dbReference type="InterPro" id="IPR048666">
    <property type="entry name" value="RedAm-like_C"/>
</dbReference>
<organism evidence="6 7">
    <name type="scientific">Spongiactinospora rosea</name>
    <dbReference type="NCBI Taxonomy" id="2248750"/>
    <lineage>
        <taxon>Bacteria</taxon>
        <taxon>Bacillati</taxon>
        <taxon>Actinomycetota</taxon>
        <taxon>Actinomycetes</taxon>
        <taxon>Streptosporangiales</taxon>
        <taxon>Streptosporangiaceae</taxon>
        <taxon>Spongiactinospora</taxon>
    </lineage>
</organism>
<dbReference type="InterPro" id="IPR051265">
    <property type="entry name" value="HIBADH-related_NP60_sf"/>
</dbReference>
<name>A0A366LUK4_9ACTN</name>
<accession>A0A366LUK4</accession>
<dbReference type="Gene3D" id="3.40.50.720">
    <property type="entry name" value="NAD(P)-binding Rossmann-like Domain"/>
    <property type="match status" value="1"/>
</dbReference>
<feature type="signal peptide" evidence="3">
    <location>
        <begin position="1"/>
        <end position="22"/>
    </location>
</feature>
<dbReference type="InterPro" id="IPR015815">
    <property type="entry name" value="HIBADH-related"/>
</dbReference>
<evidence type="ECO:0000313" key="7">
    <source>
        <dbReference type="Proteomes" id="UP000253303"/>
    </source>
</evidence>
<dbReference type="PANTHER" id="PTHR43580">
    <property type="entry name" value="OXIDOREDUCTASE GLYR1-RELATED"/>
    <property type="match status" value="1"/>
</dbReference>
<dbReference type="Proteomes" id="UP000253303">
    <property type="component" value="Unassembled WGS sequence"/>
</dbReference>
<dbReference type="SUPFAM" id="SSF51735">
    <property type="entry name" value="NAD(P)-binding Rossmann-fold domains"/>
    <property type="match status" value="1"/>
</dbReference>
<dbReference type="GO" id="GO:0016491">
    <property type="term" value="F:oxidoreductase activity"/>
    <property type="evidence" value="ECO:0007669"/>
    <property type="project" value="UniProtKB-KW"/>
</dbReference>
<dbReference type="AlphaFoldDB" id="A0A366LUK4"/>
<dbReference type="InterPro" id="IPR036291">
    <property type="entry name" value="NAD(P)-bd_dom_sf"/>
</dbReference>
<proteinExistence type="inferred from homology"/>
<feature type="domain" description="6-phosphogluconate dehydrogenase NADP-binding" evidence="4">
    <location>
        <begin position="9"/>
        <end position="163"/>
    </location>
</feature>
<dbReference type="Pfam" id="PF03446">
    <property type="entry name" value="NAD_binding_2"/>
    <property type="match status" value="1"/>
</dbReference>
<dbReference type="Pfam" id="PF21761">
    <property type="entry name" value="RedAm-like_C"/>
    <property type="match status" value="1"/>
</dbReference>
<gene>
    <name evidence="6" type="ORF">DP939_24270</name>
</gene>
<dbReference type="InterPro" id="IPR013328">
    <property type="entry name" value="6PGD_dom2"/>
</dbReference>
<evidence type="ECO:0000259" key="4">
    <source>
        <dbReference type="Pfam" id="PF03446"/>
    </source>
</evidence>
<dbReference type="EMBL" id="QMEY01000011">
    <property type="protein sequence ID" value="RBQ17635.1"/>
    <property type="molecule type" value="Genomic_DNA"/>
</dbReference>
<dbReference type="OrthoDB" id="4535742at2"/>
<reference evidence="6 7" key="1">
    <citation type="submission" date="2018-06" db="EMBL/GenBank/DDBJ databases">
        <title>Sphaerisporangium craniellae sp. nov., isolated from a marine sponge in the South China Sea.</title>
        <authorList>
            <person name="Li L."/>
        </authorList>
    </citation>
    <scope>NUCLEOTIDE SEQUENCE [LARGE SCALE GENOMIC DNA]</scope>
    <source>
        <strain evidence="6 7">LHW63015</strain>
    </source>
</reference>
<dbReference type="PIRSF" id="PIRSF000103">
    <property type="entry name" value="HIBADH"/>
    <property type="match status" value="1"/>
</dbReference>
<dbReference type="PANTHER" id="PTHR43580:SF2">
    <property type="entry name" value="CYTOKINE-LIKE NUCLEAR FACTOR N-PAC"/>
    <property type="match status" value="1"/>
</dbReference>
<evidence type="ECO:0000259" key="5">
    <source>
        <dbReference type="Pfam" id="PF21761"/>
    </source>
</evidence>
<keyword evidence="2" id="KW-0560">Oxidoreductase</keyword>
<dbReference type="Gene3D" id="1.10.1040.10">
    <property type="entry name" value="N-(1-d-carboxylethyl)-l-norvaline Dehydrogenase, domain 2"/>
    <property type="match status" value="1"/>
</dbReference>
<sequence>MMTENRIPVSLVGLGSMGAALAKAFVAAGHPTTVWNRTPEKADPLVAQGAVRAESIAAAVAASPLTVACLTTYDATLEAFGPAAGEVAGRTLITLNSGSPAGARRVAAWAAEHGARYLDGSIKDTPWAVGGADTLIYYGGDKAVFDEYEQVLGVLGGDTVHLGPEPDLAALYETAVGVTLTTTMVGFAYGASLVGSRGLPATSMVRYSVKWLQLIERILPLMAEQIDSGDYRQESGPLRLFLDIMPDDLETAEEAKVDAEWLRPIHDLIRRAVAEGHGDHGSAALVELLKLP</sequence>
<keyword evidence="3" id="KW-0732">Signal</keyword>
<keyword evidence="7" id="KW-1185">Reference proteome</keyword>
<evidence type="ECO:0000256" key="3">
    <source>
        <dbReference type="SAM" id="SignalP"/>
    </source>
</evidence>
<dbReference type="InterPro" id="IPR006115">
    <property type="entry name" value="6PGDH_NADP-bd"/>
</dbReference>
<evidence type="ECO:0000313" key="6">
    <source>
        <dbReference type="EMBL" id="RBQ17635.1"/>
    </source>
</evidence>
<evidence type="ECO:0000256" key="2">
    <source>
        <dbReference type="ARBA" id="ARBA00023002"/>
    </source>
</evidence>
<feature type="domain" description="NADPH-dependent reductive aminase-like C-terminal" evidence="5">
    <location>
        <begin position="166"/>
        <end position="290"/>
    </location>
</feature>